<dbReference type="OrthoDB" id="2200485at2"/>
<protein>
    <recommendedName>
        <fullName evidence="4">DUF4179 domain-containing protein</fullName>
    </recommendedName>
</protein>
<dbReference type="STRING" id="555088.DealDRAFT_0547"/>
<keyword evidence="1" id="KW-0812">Transmembrane</keyword>
<dbReference type="eggNOG" id="ENOG502ZAZT">
    <property type="taxonomic scope" value="Bacteria"/>
</dbReference>
<keyword evidence="1" id="KW-0472">Membrane</keyword>
<keyword evidence="3" id="KW-1185">Reference proteome</keyword>
<comment type="caution">
    <text evidence="2">The sequence shown here is derived from an EMBL/GenBank/DDBJ whole genome shotgun (WGS) entry which is preliminary data.</text>
</comment>
<proteinExistence type="predicted"/>
<name>C0GD96_DETAL</name>
<organism evidence="2 3">
    <name type="scientific">Dethiobacter alkaliphilus AHT 1</name>
    <dbReference type="NCBI Taxonomy" id="555088"/>
    <lineage>
        <taxon>Bacteria</taxon>
        <taxon>Bacillati</taxon>
        <taxon>Bacillota</taxon>
        <taxon>Dethiobacteria</taxon>
        <taxon>Dethiobacterales</taxon>
        <taxon>Dethiobacteraceae</taxon>
        <taxon>Dethiobacter</taxon>
    </lineage>
</organism>
<dbReference type="AlphaFoldDB" id="C0GD96"/>
<evidence type="ECO:0000313" key="2">
    <source>
        <dbReference type="EMBL" id="EEG78617.1"/>
    </source>
</evidence>
<accession>C0GD96</accession>
<evidence type="ECO:0000256" key="1">
    <source>
        <dbReference type="SAM" id="Phobius"/>
    </source>
</evidence>
<evidence type="ECO:0000313" key="3">
    <source>
        <dbReference type="Proteomes" id="UP000006443"/>
    </source>
</evidence>
<evidence type="ECO:0008006" key="4">
    <source>
        <dbReference type="Google" id="ProtNLM"/>
    </source>
</evidence>
<sequence length="447" mass="49693">MRYDADEKLIKDALDTIKTPKYNIGLEVEKKMKNKKLSLGHKRPAAAALMICLLFIFSTGVAAATIKSFNNVLALVSPGIASILYPVNVSDEDKGIKMEVVAAMNDDEMAVIYVTMQDLTGNRVDENIDLYNYSLTGTMMLNSQVVHYDEKTQTATLRIVGNGGKSLNNKLAGIYINSFLSDKQIHDEVNTGINLLDIGKTDQLQLIPLDMDNIPGGGGNLYSEYRNQGIVNILKPEQMKISFPGIDFMYISNMGYIEDRLHIQTRWVGDGVDDHGYFYFVDSKGDTVNIDSSRISFGTDETGTTQYGSEYSEYIFAVEDIDLNDVELMGYFVTNGNFTTGKWRTTFRFEPVVEEKRSAANIELNSWTANSVSVSPMGVTLVGSGEGDELDKIKISANLIDGSKHTFDSTRVYRENNMTRAKFTSSSPLDISKLESVSINEHVVKFD</sequence>
<keyword evidence="1" id="KW-1133">Transmembrane helix</keyword>
<feature type="transmembrane region" description="Helical" evidence="1">
    <location>
        <begin position="45"/>
        <end position="66"/>
    </location>
</feature>
<dbReference type="Proteomes" id="UP000006443">
    <property type="component" value="Unassembled WGS sequence"/>
</dbReference>
<gene>
    <name evidence="2" type="ORF">DealDRAFT_0547</name>
</gene>
<dbReference type="RefSeq" id="WP_008514636.1">
    <property type="nucleotide sequence ID" value="NZ_ACJM01000002.1"/>
</dbReference>
<reference evidence="2 3" key="1">
    <citation type="submission" date="2009-02" db="EMBL/GenBank/DDBJ databases">
        <title>Sequencing of the draft genome and assembly of Dethiobacter alkaliphilus AHT 1.</title>
        <authorList>
            <consortium name="US DOE Joint Genome Institute (JGI-PGF)"/>
            <person name="Lucas S."/>
            <person name="Copeland A."/>
            <person name="Lapidus A."/>
            <person name="Glavina del Rio T."/>
            <person name="Dalin E."/>
            <person name="Tice H."/>
            <person name="Bruce D."/>
            <person name="Goodwin L."/>
            <person name="Pitluck S."/>
            <person name="Larimer F."/>
            <person name="Land M.L."/>
            <person name="Hauser L."/>
            <person name="Muyzer G."/>
        </authorList>
    </citation>
    <scope>NUCLEOTIDE SEQUENCE [LARGE SCALE GENOMIC DNA]</scope>
    <source>
        <strain evidence="2 3">AHT 1</strain>
    </source>
</reference>
<dbReference type="EMBL" id="ACJM01000002">
    <property type="protein sequence ID" value="EEG78617.1"/>
    <property type="molecule type" value="Genomic_DNA"/>
</dbReference>